<keyword evidence="7 8" id="KW-0456">Lyase</keyword>
<name>A0A8I5NIJ0_PAPAN</name>
<dbReference type="EC" id="4.2.1.1" evidence="3 8"/>
<protein>
    <recommendedName>
        <fullName evidence="3 8">Carbonic anhydrase</fullName>
        <ecNumber evidence="3 8">4.2.1.1</ecNumber>
    </recommendedName>
</protein>
<dbReference type="InterPro" id="IPR018338">
    <property type="entry name" value="Carbonic_anhydrase_a-class_CS"/>
</dbReference>
<keyword evidence="4 8" id="KW-0479">Metal-binding</keyword>
<dbReference type="SMART" id="SM01057">
    <property type="entry name" value="Carb_anhydrase"/>
    <property type="match status" value="1"/>
</dbReference>
<dbReference type="GO" id="GO:0004089">
    <property type="term" value="F:carbonate dehydratase activity"/>
    <property type="evidence" value="ECO:0007669"/>
    <property type="project" value="UniProtKB-UniRule"/>
</dbReference>
<sequence>MPRSSLHAAAVLLLVILKEQPSSPAPANGSKWTYLGPDGENSWSKKYPSCGGLLQSPIDLHSDILQYDASLTPLEFQGYNLSANEQFLLTNNGHSVKLNLPSDMHIQGLQSRYSATQLHLHWGNPNDPHGSEHTVSGQHFAAELHIVHYNSDLYPDASTASNKSEGLAVLAVLIEMGTFNPSYDKIFSHLQHVKYKGQEAFIPGFNIEELLPEKTAEYYRYRGSLTTPPCNPTVLWTVFRNPVQISQEQLLALETALYCTHMDDPSPREMINNFRQVQKFDERLVYTSFSQGTVFEGSYRGSEETGQELDSDIQNASLYCGRTESGHHPLAGPGWRSWHLYCDGSVHLAFQKEEVSWFGPKMGMGSRVSMMISLPGKAALWHEEPQSPGPKVTLGVLSPKHPCPGLLCMRYTCDPGLSRGSRATVLRFGSVCALLTAVVQPWMSLLTWGLCLELSSKAVFLSRSLHIRFRL</sequence>
<evidence type="ECO:0000256" key="1">
    <source>
        <dbReference type="ARBA" id="ARBA00001947"/>
    </source>
</evidence>
<dbReference type="InterPro" id="IPR023561">
    <property type="entry name" value="Carbonic_anhydrase_a-class"/>
</dbReference>
<dbReference type="PROSITE" id="PS51144">
    <property type="entry name" value="ALPHA_CA_2"/>
    <property type="match status" value="1"/>
</dbReference>
<dbReference type="InterPro" id="IPR036398">
    <property type="entry name" value="CA_dom_sf"/>
</dbReference>
<accession>A0A8I5NIJ0</accession>
<reference evidence="10 11" key="1">
    <citation type="submission" date="2012-03" db="EMBL/GenBank/DDBJ databases">
        <title>Whole Genome Assembly of Papio anubis.</title>
        <authorList>
            <person name="Liu Y.L."/>
            <person name="Abraham K.A."/>
            <person name="Akbar H.A."/>
            <person name="Ali S.A."/>
            <person name="Anosike U.A."/>
            <person name="Aqrawi P.A."/>
            <person name="Arias F.A."/>
            <person name="Attaway T.A."/>
            <person name="Awwad R.A."/>
            <person name="Babu C.B."/>
            <person name="Bandaranaike D.B."/>
            <person name="Battles P.B."/>
            <person name="Bell A.B."/>
            <person name="Beltran B.B."/>
            <person name="Berhane-Mersha D.B."/>
            <person name="Bess C.B."/>
            <person name="Bickham C.B."/>
            <person name="Bolden T.B."/>
            <person name="Carter K.C."/>
            <person name="Chau D.C."/>
            <person name="Chavez A.C."/>
            <person name="Clerc-Blankenburg K.C."/>
            <person name="Coyle M.C."/>
            <person name="Dao M.D."/>
            <person name="Davila M.L.D."/>
            <person name="Davy-Carroll L.D."/>
            <person name="Denson S.D."/>
            <person name="Dinh H.D."/>
            <person name="Fernandez S.F."/>
            <person name="Fernando P.F."/>
            <person name="Forbes L.F."/>
            <person name="Francis C.F."/>
            <person name="Francisco L.F."/>
            <person name="Fu Q.F."/>
            <person name="Garcia-Iii R.G."/>
            <person name="Garrett T.G."/>
            <person name="Gross S.G."/>
            <person name="Gubbala S.G."/>
            <person name="Hirani K.H."/>
            <person name="Hogues M.H."/>
            <person name="Hollins B.H."/>
            <person name="Jackson L.J."/>
            <person name="Javaid M.J."/>
            <person name="Jhangiani S.J."/>
            <person name="Johnson A.J."/>
            <person name="Johnson B.J."/>
            <person name="Jones J.J."/>
            <person name="Joshi V.J."/>
            <person name="Kalu J.K."/>
            <person name="Khan N.K."/>
            <person name="Korchina V.K."/>
            <person name="Kovar C.K."/>
            <person name="Lago L.L."/>
            <person name="Lara F.L."/>
            <person name="Le T.-K.L."/>
            <person name="Lee S.L."/>
            <person name="Legall-Iii F.L."/>
            <person name="Lemon S.L."/>
            <person name="Liu J.L."/>
            <person name="Liu Y.-S.L."/>
            <person name="Liyanage D.L."/>
            <person name="Lopez J.L."/>
            <person name="Lorensuhewa L.L."/>
            <person name="Mata R.M."/>
            <person name="Mathew T.M."/>
            <person name="Mercado C.M."/>
            <person name="Mercado I.M."/>
            <person name="Morales K.M."/>
            <person name="Morgan M.M."/>
            <person name="Munidasa M.M."/>
            <person name="Ngo D.N."/>
            <person name="Nguyen L.N."/>
            <person name="Nguyen T.N."/>
            <person name="Nguyen N.N."/>
            <person name="Obregon M.O."/>
            <person name="Okwuonu G.O."/>
            <person name="Ongeri F.O."/>
            <person name="Onwere C.O."/>
            <person name="Osifeso I.O."/>
            <person name="Parra A.P."/>
            <person name="Patil S.P."/>
            <person name="Perez A.P."/>
            <person name="Perez Y.P."/>
            <person name="Pham C.P."/>
            <person name="Pu L.-L.P."/>
            <person name="Puazo M.P."/>
            <person name="Quiroz J.Q."/>
            <person name="Rouhana J.R."/>
            <person name="Ruiz M.R."/>
            <person name="Ruiz S.-J.R."/>
            <person name="Saada N.S."/>
            <person name="Santibanez J.S."/>
            <person name="Scheel M.S."/>
            <person name="Schneider B.S."/>
            <person name="Simmons D.S."/>
            <person name="Sisson I.S."/>
            <person name="Tang L.-Y.T."/>
            <person name="Thornton R.T."/>
            <person name="Tisius J.T."/>
            <person name="Toledanes G.T."/>
            <person name="Trejos Z.T."/>
            <person name="Usmani K.U."/>
            <person name="Varghese R.V."/>
            <person name="Vattathil S.V."/>
            <person name="Vee V.V."/>
            <person name="Walker D.W."/>
            <person name="Weissenberger G.W."/>
            <person name="White C.W."/>
            <person name="Williams A.W."/>
            <person name="Woodworth J.W."/>
            <person name="Wright R.W."/>
            <person name="Zhu Y.Z."/>
            <person name="Han Y.H."/>
            <person name="Newsham I.N."/>
            <person name="Nazareth L.N."/>
            <person name="Worley K.W."/>
            <person name="Muzny D.M."/>
            <person name="Rogers J.R."/>
            <person name="Gibbs R.G."/>
        </authorList>
    </citation>
    <scope>NUCLEOTIDE SEQUENCE [LARGE SCALE GENOMIC DNA]</scope>
</reference>
<comment type="catalytic activity">
    <reaction evidence="8">
        <text>hydrogencarbonate + H(+) = CO2 + H2O</text>
        <dbReference type="Rhea" id="RHEA:10748"/>
        <dbReference type="ChEBI" id="CHEBI:15377"/>
        <dbReference type="ChEBI" id="CHEBI:15378"/>
        <dbReference type="ChEBI" id="CHEBI:16526"/>
        <dbReference type="ChEBI" id="CHEBI:17544"/>
        <dbReference type="EC" id="4.2.1.1"/>
    </reaction>
</comment>
<evidence type="ECO:0000256" key="5">
    <source>
        <dbReference type="ARBA" id="ARBA00022833"/>
    </source>
</evidence>
<dbReference type="InterPro" id="IPR001148">
    <property type="entry name" value="CA_dom"/>
</dbReference>
<keyword evidence="11" id="KW-1185">Reference proteome</keyword>
<dbReference type="PANTHER" id="PTHR18952:SF19">
    <property type="entry name" value="CARBONIC ANHYDRASE 12"/>
    <property type="match status" value="1"/>
</dbReference>
<evidence type="ECO:0000256" key="7">
    <source>
        <dbReference type="ARBA" id="ARBA00023239"/>
    </source>
</evidence>
<evidence type="ECO:0000259" key="9">
    <source>
        <dbReference type="PROSITE" id="PS51144"/>
    </source>
</evidence>
<reference evidence="10" key="3">
    <citation type="submission" date="2025-09" db="UniProtKB">
        <authorList>
            <consortium name="Ensembl"/>
        </authorList>
    </citation>
    <scope>IDENTIFICATION</scope>
</reference>
<keyword evidence="6" id="KW-0325">Glycoprotein</keyword>
<dbReference type="GO" id="GO:0005886">
    <property type="term" value="C:plasma membrane"/>
    <property type="evidence" value="ECO:0007669"/>
    <property type="project" value="TreeGrafter"/>
</dbReference>
<dbReference type="PROSITE" id="PS00162">
    <property type="entry name" value="ALPHA_CA_1"/>
    <property type="match status" value="1"/>
</dbReference>
<dbReference type="Pfam" id="PF00194">
    <property type="entry name" value="Carb_anhydrase"/>
    <property type="match status" value="1"/>
</dbReference>
<dbReference type="PANTHER" id="PTHR18952">
    <property type="entry name" value="CARBONIC ANHYDRASE"/>
    <property type="match status" value="1"/>
</dbReference>
<comment type="cofactor">
    <cofactor evidence="1 8">
        <name>Zn(2+)</name>
        <dbReference type="ChEBI" id="CHEBI:29105"/>
    </cofactor>
</comment>
<dbReference type="AlphaFoldDB" id="A0A8I5NIJ0"/>
<reference evidence="10" key="2">
    <citation type="submission" date="2025-08" db="UniProtKB">
        <authorList>
            <consortium name="Ensembl"/>
        </authorList>
    </citation>
    <scope>IDENTIFICATION</scope>
</reference>
<evidence type="ECO:0000256" key="3">
    <source>
        <dbReference type="ARBA" id="ARBA00012925"/>
    </source>
</evidence>
<comment type="function">
    <text evidence="8">Reversible hydration of carbon dioxide.</text>
</comment>
<keyword evidence="8" id="KW-0732">Signal</keyword>
<organism evidence="10 11">
    <name type="scientific">Papio anubis</name>
    <name type="common">Olive baboon</name>
    <dbReference type="NCBI Taxonomy" id="9555"/>
    <lineage>
        <taxon>Eukaryota</taxon>
        <taxon>Metazoa</taxon>
        <taxon>Chordata</taxon>
        <taxon>Craniata</taxon>
        <taxon>Vertebrata</taxon>
        <taxon>Euteleostomi</taxon>
        <taxon>Mammalia</taxon>
        <taxon>Eutheria</taxon>
        <taxon>Euarchontoglires</taxon>
        <taxon>Primates</taxon>
        <taxon>Haplorrhini</taxon>
        <taxon>Catarrhini</taxon>
        <taxon>Cercopithecidae</taxon>
        <taxon>Cercopithecinae</taxon>
        <taxon>Papio</taxon>
    </lineage>
</organism>
<dbReference type="FunFam" id="3.10.200.10:FF:000003">
    <property type="entry name" value="Carbonic anhydrase 12"/>
    <property type="match status" value="1"/>
</dbReference>
<dbReference type="GO" id="GO:0055064">
    <property type="term" value="P:chloride ion homeostasis"/>
    <property type="evidence" value="ECO:0007669"/>
    <property type="project" value="Ensembl"/>
</dbReference>
<evidence type="ECO:0000256" key="6">
    <source>
        <dbReference type="ARBA" id="ARBA00023180"/>
    </source>
</evidence>
<dbReference type="Gene3D" id="3.10.200.10">
    <property type="entry name" value="Alpha carbonic anhydrase"/>
    <property type="match status" value="1"/>
</dbReference>
<keyword evidence="5 8" id="KW-0862">Zinc</keyword>
<evidence type="ECO:0000313" key="11">
    <source>
        <dbReference type="Proteomes" id="UP000028761"/>
    </source>
</evidence>
<feature type="chain" id="PRO_5035339628" description="Carbonic anhydrase" evidence="8">
    <location>
        <begin position="25"/>
        <end position="471"/>
    </location>
</feature>
<dbReference type="Ensembl" id="ENSPANT00000072274.1">
    <property type="protein sequence ID" value="ENSPANP00000057467.1"/>
    <property type="gene ID" value="ENSPANG00000016960.3"/>
</dbReference>
<gene>
    <name evidence="10" type="primary">CA12</name>
</gene>
<comment type="similarity">
    <text evidence="2 8">Belongs to the alpha-carbonic anhydrase family.</text>
</comment>
<dbReference type="GeneTree" id="ENSGT00940000159282"/>
<evidence type="ECO:0000256" key="4">
    <source>
        <dbReference type="ARBA" id="ARBA00022723"/>
    </source>
</evidence>
<evidence type="ECO:0000313" key="10">
    <source>
        <dbReference type="Ensembl" id="ENSPANP00000057467.1"/>
    </source>
</evidence>
<dbReference type="CDD" id="cd03126">
    <property type="entry name" value="alpha_CA_XII_XIV"/>
    <property type="match status" value="1"/>
</dbReference>
<feature type="domain" description="Alpha-carbonic anhydrase" evidence="9">
    <location>
        <begin position="30"/>
        <end position="289"/>
    </location>
</feature>
<dbReference type="Proteomes" id="UP000028761">
    <property type="component" value="Chromosome 7"/>
</dbReference>
<evidence type="ECO:0000256" key="8">
    <source>
        <dbReference type="RuleBase" id="RU367011"/>
    </source>
</evidence>
<proteinExistence type="inferred from homology"/>
<feature type="signal peptide" evidence="8">
    <location>
        <begin position="1"/>
        <end position="24"/>
    </location>
</feature>
<evidence type="ECO:0000256" key="2">
    <source>
        <dbReference type="ARBA" id="ARBA00010718"/>
    </source>
</evidence>
<dbReference type="SUPFAM" id="SSF51069">
    <property type="entry name" value="Carbonic anhydrase"/>
    <property type="match status" value="1"/>
</dbReference>
<dbReference type="GO" id="GO:0008270">
    <property type="term" value="F:zinc ion binding"/>
    <property type="evidence" value="ECO:0007669"/>
    <property type="project" value="UniProtKB-UniRule"/>
</dbReference>